<dbReference type="SUPFAM" id="SSF52402">
    <property type="entry name" value="Adenine nucleotide alpha hydrolases-like"/>
    <property type="match status" value="1"/>
</dbReference>
<proteinExistence type="predicted"/>
<gene>
    <name evidence="1" type="ORF">METZ01_LOCUS98681</name>
</gene>
<reference evidence="1" key="1">
    <citation type="submission" date="2018-05" db="EMBL/GenBank/DDBJ databases">
        <authorList>
            <person name="Lanie J.A."/>
            <person name="Ng W.-L."/>
            <person name="Kazmierczak K.M."/>
            <person name="Andrzejewski T.M."/>
            <person name="Davidsen T.M."/>
            <person name="Wayne K.J."/>
            <person name="Tettelin H."/>
            <person name="Glass J.I."/>
            <person name="Rusch D."/>
            <person name="Podicherti R."/>
            <person name="Tsui H.-C.T."/>
            <person name="Winkler M.E."/>
        </authorList>
    </citation>
    <scope>NUCLEOTIDE SEQUENCE</scope>
</reference>
<organism evidence="1">
    <name type="scientific">marine metagenome</name>
    <dbReference type="NCBI Taxonomy" id="408172"/>
    <lineage>
        <taxon>unclassified sequences</taxon>
        <taxon>metagenomes</taxon>
        <taxon>ecological metagenomes</taxon>
    </lineage>
</organism>
<evidence type="ECO:0000313" key="1">
    <source>
        <dbReference type="EMBL" id="SVA45827.1"/>
    </source>
</evidence>
<name>A0A381W1Q6_9ZZZZ</name>
<protein>
    <recommendedName>
        <fullName evidence="2">Electron transfer flavoprotein alpha/beta-subunit N-terminal domain-containing protein</fullName>
    </recommendedName>
</protein>
<dbReference type="InterPro" id="IPR014729">
    <property type="entry name" value="Rossmann-like_a/b/a_fold"/>
</dbReference>
<sequence>MNIFVCIKQVPDTTTRIKLRDDRNGIDESDIQWIISPHDELAIEEALR</sequence>
<dbReference type="AlphaFoldDB" id="A0A381W1Q6"/>
<feature type="non-terminal residue" evidence="1">
    <location>
        <position position="48"/>
    </location>
</feature>
<evidence type="ECO:0008006" key="2">
    <source>
        <dbReference type="Google" id="ProtNLM"/>
    </source>
</evidence>
<dbReference type="EMBL" id="UINC01010288">
    <property type="protein sequence ID" value="SVA45827.1"/>
    <property type="molecule type" value="Genomic_DNA"/>
</dbReference>
<dbReference type="Gene3D" id="3.40.50.620">
    <property type="entry name" value="HUPs"/>
    <property type="match status" value="1"/>
</dbReference>
<accession>A0A381W1Q6</accession>